<evidence type="ECO:0000313" key="2">
    <source>
        <dbReference type="EMBL" id="KAJ7776057.1"/>
    </source>
</evidence>
<evidence type="ECO:0000256" key="1">
    <source>
        <dbReference type="SAM" id="SignalP"/>
    </source>
</evidence>
<organism evidence="2 3">
    <name type="scientific">Mycena maculata</name>
    <dbReference type="NCBI Taxonomy" id="230809"/>
    <lineage>
        <taxon>Eukaryota</taxon>
        <taxon>Fungi</taxon>
        <taxon>Dikarya</taxon>
        <taxon>Basidiomycota</taxon>
        <taxon>Agaricomycotina</taxon>
        <taxon>Agaricomycetes</taxon>
        <taxon>Agaricomycetidae</taxon>
        <taxon>Agaricales</taxon>
        <taxon>Marasmiineae</taxon>
        <taxon>Mycenaceae</taxon>
        <taxon>Mycena</taxon>
    </lineage>
</organism>
<protein>
    <recommendedName>
        <fullName evidence="4">Secreted protein</fullName>
    </recommendedName>
</protein>
<feature type="chain" id="PRO_5042194718" description="Secreted protein" evidence="1">
    <location>
        <begin position="18"/>
        <end position="149"/>
    </location>
</feature>
<reference evidence="2" key="1">
    <citation type="submission" date="2023-03" db="EMBL/GenBank/DDBJ databases">
        <title>Massive genome expansion in bonnet fungi (Mycena s.s.) driven by repeated elements and novel gene families across ecological guilds.</title>
        <authorList>
            <consortium name="Lawrence Berkeley National Laboratory"/>
            <person name="Harder C.B."/>
            <person name="Miyauchi S."/>
            <person name="Viragh M."/>
            <person name="Kuo A."/>
            <person name="Thoen E."/>
            <person name="Andreopoulos B."/>
            <person name="Lu D."/>
            <person name="Skrede I."/>
            <person name="Drula E."/>
            <person name="Henrissat B."/>
            <person name="Morin E."/>
            <person name="Kohler A."/>
            <person name="Barry K."/>
            <person name="LaButti K."/>
            <person name="Morin E."/>
            <person name="Salamov A."/>
            <person name="Lipzen A."/>
            <person name="Mereny Z."/>
            <person name="Hegedus B."/>
            <person name="Baldrian P."/>
            <person name="Stursova M."/>
            <person name="Weitz H."/>
            <person name="Taylor A."/>
            <person name="Grigoriev I.V."/>
            <person name="Nagy L.G."/>
            <person name="Martin F."/>
            <person name="Kauserud H."/>
        </authorList>
    </citation>
    <scope>NUCLEOTIDE SEQUENCE</scope>
    <source>
        <strain evidence="2">CBHHK188m</strain>
    </source>
</reference>
<comment type="caution">
    <text evidence="2">The sequence shown here is derived from an EMBL/GenBank/DDBJ whole genome shotgun (WGS) entry which is preliminary data.</text>
</comment>
<feature type="signal peptide" evidence="1">
    <location>
        <begin position="1"/>
        <end position="17"/>
    </location>
</feature>
<dbReference type="EMBL" id="JARJLG010000013">
    <property type="protein sequence ID" value="KAJ7776057.1"/>
    <property type="molecule type" value="Genomic_DNA"/>
</dbReference>
<keyword evidence="1" id="KW-0732">Signal</keyword>
<keyword evidence="3" id="KW-1185">Reference proteome</keyword>
<evidence type="ECO:0000313" key="3">
    <source>
        <dbReference type="Proteomes" id="UP001215280"/>
    </source>
</evidence>
<sequence>MAATSALVFLQLGLISASDAPSAVDRILKPVASPPSGLHEALQRFLCIPKYCLRRMDSCVLYASLSIRGKGFPIMGYSIPIRPRARPISTRISVPSQLTPHAYYFSCIPSTSGAGRYYHCLHVHSNSEAASPRLSTVGGLLGWGWSVLR</sequence>
<accession>A0AAD7K106</accession>
<dbReference type="AlphaFoldDB" id="A0AAD7K106"/>
<name>A0AAD7K106_9AGAR</name>
<proteinExistence type="predicted"/>
<gene>
    <name evidence="2" type="ORF">DFH07DRAFT_74288</name>
</gene>
<evidence type="ECO:0008006" key="4">
    <source>
        <dbReference type="Google" id="ProtNLM"/>
    </source>
</evidence>
<dbReference type="Proteomes" id="UP001215280">
    <property type="component" value="Unassembled WGS sequence"/>
</dbReference>